<dbReference type="EMBL" id="PEYC01000052">
    <property type="protein sequence ID" value="PIS39909.1"/>
    <property type="molecule type" value="Genomic_DNA"/>
</dbReference>
<accession>A0A2H0YNR1</accession>
<evidence type="ECO:0000313" key="2">
    <source>
        <dbReference type="Proteomes" id="UP000231472"/>
    </source>
</evidence>
<name>A0A2H0YNR1_9BACT</name>
<sequence>MSRAIFILIAIIIVIVVAVFAIGGVLAYQYYWQAPEEEILKETPADETADWQTYRNEKYGFEIKYPNGLEAKEKEQSKYVEIGLVLVNFSIKIKENVSSLEELKKSEENELIDLFGGITVDVSDLKISWKDTTFLGLEAKELNFKALAGGEPMVWRTYIIKNNTAYIFSSGNSDSSRQYYKILSTFRFID</sequence>
<organism evidence="1 2">
    <name type="scientific">Candidatus Nealsonbacteria bacterium CG08_land_8_20_14_0_20_36_22</name>
    <dbReference type="NCBI Taxonomy" id="1974704"/>
    <lineage>
        <taxon>Bacteria</taxon>
        <taxon>Candidatus Nealsoniibacteriota</taxon>
    </lineage>
</organism>
<evidence type="ECO:0008006" key="3">
    <source>
        <dbReference type="Google" id="ProtNLM"/>
    </source>
</evidence>
<gene>
    <name evidence="1" type="ORF">COT32_02600</name>
</gene>
<evidence type="ECO:0000313" key="1">
    <source>
        <dbReference type="EMBL" id="PIS39909.1"/>
    </source>
</evidence>
<dbReference type="Proteomes" id="UP000231472">
    <property type="component" value="Unassembled WGS sequence"/>
</dbReference>
<comment type="caution">
    <text evidence="1">The sequence shown here is derived from an EMBL/GenBank/DDBJ whole genome shotgun (WGS) entry which is preliminary data.</text>
</comment>
<reference evidence="2" key="1">
    <citation type="submission" date="2017-09" db="EMBL/GenBank/DDBJ databases">
        <title>Depth-based differentiation of microbial function through sediment-hosted aquifers and enrichment of novel symbionts in the deep terrestrial subsurface.</title>
        <authorList>
            <person name="Probst A.J."/>
            <person name="Ladd B."/>
            <person name="Jarett J.K."/>
            <person name="Geller-Mcgrath D.E."/>
            <person name="Sieber C.M.K."/>
            <person name="Emerson J.B."/>
            <person name="Anantharaman K."/>
            <person name="Thomas B.C."/>
            <person name="Malmstrom R."/>
            <person name="Stieglmeier M."/>
            <person name="Klingl A."/>
            <person name="Woyke T."/>
            <person name="Ryan C.M."/>
            <person name="Banfield J.F."/>
        </authorList>
    </citation>
    <scope>NUCLEOTIDE SEQUENCE [LARGE SCALE GENOMIC DNA]</scope>
</reference>
<protein>
    <recommendedName>
        <fullName evidence="3">PsbP C-terminal domain-containing protein</fullName>
    </recommendedName>
</protein>
<proteinExistence type="predicted"/>
<dbReference type="AlphaFoldDB" id="A0A2H0YNR1"/>